<evidence type="ECO:0008006" key="4">
    <source>
        <dbReference type="Google" id="ProtNLM"/>
    </source>
</evidence>
<dbReference type="EMBL" id="JAKUCV010003894">
    <property type="protein sequence ID" value="KAJ4837239.1"/>
    <property type="molecule type" value="Genomic_DNA"/>
</dbReference>
<dbReference type="PANTHER" id="PTHR36809:SF1">
    <property type="entry name" value="TRANSMEMBRANE PROTEIN"/>
    <property type="match status" value="1"/>
</dbReference>
<dbReference type="OrthoDB" id="849539at2759"/>
<dbReference type="AlphaFoldDB" id="A0A9Q0JD63"/>
<evidence type="ECO:0000313" key="3">
    <source>
        <dbReference type="Proteomes" id="UP001141552"/>
    </source>
</evidence>
<evidence type="ECO:0000313" key="2">
    <source>
        <dbReference type="EMBL" id="KAJ4837239.1"/>
    </source>
</evidence>
<feature type="chain" id="PRO_5040181229" description="Viral late gene transcription factor 3 zinc ribbon domain-containing protein" evidence="1">
    <location>
        <begin position="22"/>
        <end position="141"/>
    </location>
</feature>
<evidence type="ECO:0000256" key="1">
    <source>
        <dbReference type="SAM" id="SignalP"/>
    </source>
</evidence>
<gene>
    <name evidence="2" type="ORF">Tsubulata_027968</name>
</gene>
<keyword evidence="1" id="KW-0732">Signal</keyword>
<dbReference type="PANTHER" id="PTHR36809">
    <property type="entry name" value="TRANSMEMBRANE PROTEIN"/>
    <property type="match status" value="1"/>
</dbReference>
<keyword evidence="3" id="KW-1185">Reference proteome</keyword>
<proteinExistence type="predicted"/>
<sequence length="141" mass="15140">MAIAMTSSTLLLLASSPTTRSTANFHRATAAPPQFSKSAVNFGRIRKRELLRRRTIAAAMNDQVSAAADVGQVEVTWQIIVGALAGVTPFVVAGIEFSKRIIAQRRCEACGGSGLVLEEEEEYFRCPKCGAAQLRILCVLG</sequence>
<protein>
    <recommendedName>
        <fullName evidence="4">Viral late gene transcription factor 3 zinc ribbon domain-containing protein</fullName>
    </recommendedName>
</protein>
<dbReference type="Proteomes" id="UP001141552">
    <property type="component" value="Unassembled WGS sequence"/>
</dbReference>
<organism evidence="2 3">
    <name type="scientific">Turnera subulata</name>
    <dbReference type="NCBI Taxonomy" id="218843"/>
    <lineage>
        <taxon>Eukaryota</taxon>
        <taxon>Viridiplantae</taxon>
        <taxon>Streptophyta</taxon>
        <taxon>Embryophyta</taxon>
        <taxon>Tracheophyta</taxon>
        <taxon>Spermatophyta</taxon>
        <taxon>Magnoliopsida</taxon>
        <taxon>eudicotyledons</taxon>
        <taxon>Gunneridae</taxon>
        <taxon>Pentapetalae</taxon>
        <taxon>rosids</taxon>
        <taxon>fabids</taxon>
        <taxon>Malpighiales</taxon>
        <taxon>Passifloraceae</taxon>
        <taxon>Turnera</taxon>
    </lineage>
</organism>
<comment type="caution">
    <text evidence="2">The sequence shown here is derived from an EMBL/GenBank/DDBJ whole genome shotgun (WGS) entry which is preliminary data.</text>
</comment>
<reference evidence="2" key="2">
    <citation type="journal article" date="2023" name="Plants (Basel)">
        <title>Annotation of the Turnera subulata (Passifloraceae) Draft Genome Reveals the S-Locus Evolved after the Divergence of Turneroideae from Passifloroideae in a Stepwise Manner.</title>
        <authorList>
            <person name="Henning P.M."/>
            <person name="Roalson E.H."/>
            <person name="Mir W."/>
            <person name="McCubbin A.G."/>
            <person name="Shore J.S."/>
        </authorList>
    </citation>
    <scope>NUCLEOTIDE SEQUENCE</scope>
    <source>
        <strain evidence="2">F60SS</strain>
    </source>
</reference>
<reference evidence="2" key="1">
    <citation type="submission" date="2022-02" db="EMBL/GenBank/DDBJ databases">
        <authorList>
            <person name="Henning P.M."/>
            <person name="McCubbin A.G."/>
            <person name="Shore J.S."/>
        </authorList>
    </citation>
    <scope>NUCLEOTIDE SEQUENCE</scope>
    <source>
        <strain evidence="2">F60SS</strain>
        <tissue evidence="2">Leaves</tissue>
    </source>
</reference>
<name>A0A9Q0JD63_9ROSI</name>
<feature type="signal peptide" evidence="1">
    <location>
        <begin position="1"/>
        <end position="21"/>
    </location>
</feature>
<accession>A0A9Q0JD63</accession>